<evidence type="ECO:0000256" key="2">
    <source>
        <dbReference type="ARBA" id="ARBA00004448"/>
    </source>
</evidence>
<name>A0A5B6U7U1_9ROSI</name>
<keyword evidence="5" id="KW-0813">Transport</keyword>
<evidence type="ECO:0000256" key="10">
    <source>
        <dbReference type="ARBA" id="ARBA00022792"/>
    </source>
</evidence>
<feature type="transmembrane region" description="Helical" evidence="18">
    <location>
        <begin position="67"/>
        <end position="85"/>
    </location>
</feature>
<comment type="caution">
    <text evidence="19">The sequence shown here is derived from an EMBL/GenBank/DDBJ whole genome shotgun (WGS) entry which is preliminary data.</text>
</comment>
<reference evidence="20" key="1">
    <citation type="journal article" date="2019" name="Plant Biotechnol. J.">
        <title>Genome sequencing of the Australian wild diploid species Gossypium australe highlights disease resistance and delayed gland morphogenesis.</title>
        <authorList>
            <person name="Cai Y."/>
            <person name="Cai X."/>
            <person name="Wang Q."/>
            <person name="Wang P."/>
            <person name="Zhang Y."/>
            <person name="Cai C."/>
            <person name="Xu Y."/>
            <person name="Wang K."/>
            <person name="Zhou Z."/>
            <person name="Wang C."/>
            <person name="Geng S."/>
            <person name="Li B."/>
            <person name="Dong Q."/>
            <person name="Hou Y."/>
            <person name="Wang H."/>
            <person name="Ai P."/>
            <person name="Liu Z."/>
            <person name="Yi F."/>
            <person name="Sun M."/>
            <person name="An G."/>
            <person name="Cheng J."/>
            <person name="Zhang Y."/>
            <person name="Shi Q."/>
            <person name="Xie Y."/>
            <person name="Shi X."/>
            <person name="Chang Y."/>
            <person name="Huang F."/>
            <person name="Chen Y."/>
            <person name="Hong S."/>
            <person name="Mi L."/>
            <person name="Sun Q."/>
            <person name="Zhang L."/>
            <person name="Zhou B."/>
            <person name="Peng R."/>
            <person name="Zhang X."/>
            <person name="Liu F."/>
        </authorList>
    </citation>
    <scope>NUCLEOTIDE SEQUENCE [LARGE SCALE GENOMIC DNA]</scope>
    <source>
        <strain evidence="20">cv. PA1801</strain>
    </source>
</reference>
<dbReference type="PANTHER" id="PTHR11410:SF0">
    <property type="entry name" value="ATP SYNTHASE SUBUNIT A"/>
    <property type="match status" value="1"/>
</dbReference>
<evidence type="ECO:0000256" key="4">
    <source>
        <dbReference type="ARBA" id="ARBA00011648"/>
    </source>
</evidence>
<evidence type="ECO:0000256" key="1">
    <source>
        <dbReference type="ARBA" id="ARBA00002070"/>
    </source>
</evidence>
<keyword evidence="6" id="KW-0691">RNA editing</keyword>
<protein>
    <recommendedName>
        <fullName evidence="16">F-ATPase protein 6</fullName>
    </recommendedName>
</protein>
<dbReference type="Pfam" id="PF00119">
    <property type="entry name" value="ATP-synt_A"/>
    <property type="match status" value="1"/>
</dbReference>
<evidence type="ECO:0000256" key="12">
    <source>
        <dbReference type="ARBA" id="ARBA00023065"/>
    </source>
</evidence>
<sequence>MERDRKFLEWQNQIELLDGAAWSNGEIVNYGSSDEMAIDISSPLDQFSIHPILDLHMGNYYLSFTNPSLSMLLTLGLVLLLLFVVTKKGGGKSVPNAWQSLVELIYDFVLNLVNEQIGGISGNVKQKFFPCISVTFTFSLFRNPQGMIPFSFTVTSHFLITLALSFSIFIGITIVGFQRHGLHFFSFLLPAGVPLPLAPFLVLLELISHCFRALSSGIRLFANMMAGHSSVKILSGFAWTMLFLNNIFYFIGDLGPLFIVLALTGLELGVAISQAHVSTISICIYLNDATNLHQNEILHLFVLCRPIVSITPVASSFLYPTRALSLMAELFSAASSPTYSLHPSIGMYYGMALMYLYPEVGNLVLAYLNLSFETDLSWVQRKEEKGTSNRVNRPGPGQVVHPSERRKFRKNPRIAREVPTRSEQT</sequence>
<keyword evidence="12" id="KW-0406">Ion transport</keyword>
<gene>
    <name evidence="19" type="ORF">EPI10_034263</name>
</gene>
<dbReference type="Gene3D" id="1.20.120.220">
    <property type="entry name" value="ATP synthase, F0 complex, subunit A"/>
    <property type="match status" value="1"/>
</dbReference>
<evidence type="ECO:0000256" key="3">
    <source>
        <dbReference type="ARBA" id="ARBA00006810"/>
    </source>
</evidence>
<dbReference type="GO" id="GO:0045259">
    <property type="term" value="C:proton-transporting ATP synthase complex"/>
    <property type="evidence" value="ECO:0007669"/>
    <property type="project" value="UniProtKB-KW"/>
</dbReference>
<comment type="similarity">
    <text evidence="3">Belongs to the ATPase A chain family.</text>
</comment>
<dbReference type="NCBIfam" id="NF004482">
    <property type="entry name" value="PRK05815.2-4"/>
    <property type="match status" value="1"/>
</dbReference>
<proteinExistence type="inferred from homology"/>
<keyword evidence="14 18" id="KW-0472">Membrane</keyword>
<dbReference type="Proteomes" id="UP000325315">
    <property type="component" value="Unassembled WGS sequence"/>
</dbReference>
<evidence type="ECO:0000256" key="13">
    <source>
        <dbReference type="ARBA" id="ARBA00023128"/>
    </source>
</evidence>
<keyword evidence="8 18" id="KW-0812">Transmembrane</keyword>
<organism evidence="19 20">
    <name type="scientific">Gossypium australe</name>
    <dbReference type="NCBI Taxonomy" id="47621"/>
    <lineage>
        <taxon>Eukaryota</taxon>
        <taxon>Viridiplantae</taxon>
        <taxon>Streptophyta</taxon>
        <taxon>Embryophyta</taxon>
        <taxon>Tracheophyta</taxon>
        <taxon>Spermatophyta</taxon>
        <taxon>Magnoliopsida</taxon>
        <taxon>eudicotyledons</taxon>
        <taxon>Gunneridae</taxon>
        <taxon>Pentapetalae</taxon>
        <taxon>rosids</taxon>
        <taxon>malvids</taxon>
        <taxon>Malvales</taxon>
        <taxon>Malvaceae</taxon>
        <taxon>Malvoideae</taxon>
        <taxon>Gossypium</taxon>
    </lineage>
</organism>
<keyword evidence="7" id="KW-0138">CF(0)</keyword>
<feature type="region of interest" description="Disordered" evidence="17">
    <location>
        <begin position="383"/>
        <end position="425"/>
    </location>
</feature>
<dbReference type="EMBL" id="SMMG02000159">
    <property type="protein sequence ID" value="KAA3449935.1"/>
    <property type="molecule type" value="Genomic_DNA"/>
</dbReference>
<dbReference type="PRINTS" id="PR00123">
    <property type="entry name" value="ATPASEA"/>
</dbReference>
<evidence type="ECO:0000256" key="5">
    <source>
        <dbReference type="ARBA" id="ARBA00022448"/>
    </source>
</evidence>
<evidence type="ECO:0000256" key="17">
    <source>
        <dbReference type="SAM" id="MobiDB-lite"/>
    </source>
</evidence>
<evidence type="ECO:0000256" key="6">
    <source>
        <dbReference type="ARBA" id="ARBA00022495"/>
    </source>
</evidence>
<feature type="transmembrane region" description="Helical" evidence="18">
    <location>
        <begin position="233"/>
        <end position="251"/>
    </location>
</feature>
<accession>A0A5B6U7U1</accession>
<evidence type="ECO:0000256" key="16">
    <source>
        <dbReference type="ARBA" id="ARBA00032954"/>
    </source>
</evidence>
<dbReference type="GO" id="GO:0046933">
    <property type="term" value="F:proton-transporting ATP synthase activity, rotational mechanism"/>
    <property type="evidence" value="ECO:0007669"/>
    <property type="project" value="TreeGrafter"/>
</dbReference>
<dbReference type="SUPFAM" id="SSF81336">
    <property type="entry name" value="F1F0 ATP synthase subunit A"/>
    <property type="match status" value="1"/>
</dbReference>
<dbReference type="GO" id="GO:0005743">
    <property type="term" value="C:mitochondrial inner membrane"/>
    <property type="evidence" value="ECO:0007669"/>
    <property type="project" value="UniProtKB-SubCell"/>
</dbReference>
<feature type="transmembrane region" description="Helical" evidence="18">
    <location>
        <begin position="298"/>
        <end position="319"/>
    </location>
</feature>
<keyword evidence="11 18" id="KW-1133">Transmembrane helix</keyword>
<comment type="function">
    <text evidence="1">Mitochondrial membrane ATP synthase (F(1)F(0) ATP synthase or Complex V) produces ATP from ADP in the presence of a proton gradient across the membrane which is generated by electron transport complexes of the respiratory chain. F-type ATPases consist of two structural domains, F(1) - containing the extramembraneous catalytic core and F(0) - containing the membrane proton channel, linked together by a central stalk and a peripheral stalk. During catalysis, ATP synthesis in the catalytic domain of F(1) is coupled via a rotary mechanism of the central stalk subunits to proton translocation. Key component of the proton channel; it may play a direct role in the translocation of protons across the membrane.</text>
</comment>
<comment type="subcellular location">
    <subcellularLocation>
        <location evidence="2">Mitochondrion inner membrane</location>
        <topology evidence="2">Multi-pass membrane protein</topology>
    </subcellularLocation>
</comment>
<dbReference type="HAMAP" id="MF_01393">
    <property type="entry name" value="ATP_synth_a_bact"/>
    <property type="match status" value="1"/>
</dbReference>
<dbReference type="AlphaFoldDB" id="A0A5B6U7U1"/>
<feature type="transmembrane region" description="Helical" evidence="18">
    <location>
        <begin position="257"/>
        <end position="286"/>
    </location>
</feature>
<keyword evidence="20" id="KW-1185">Reference proteome</keyword>
<dbReference type="OrthoDB" id="994699at2759"/>
<evidence type="ECO:0000256" key="18">
    <source>
        <dbReference type="SAM" id="Phobius"/>
    </source>
</evidence>
<evidence type="ECO:0000313" key="19">
    <source>
        <dbReference type="EMBL" id="KAA3449935.1"/>
    </source>
</evidence>
<dbReference type="FunFam" id="1.20.120.220:FF:000003">
    <property type="entry name" value="ATP synthase subunit a"/>
    <property type="match status" value="1"/>
</dbReference>
<keyword evidence="9" id="KW-0375">Hydrogen ion transport</keyword>
<evidence type="ECO:0000256" key="14">
    <source>
        <dbReference type="ARBA" id="ARBA00023136"/>
    </source>
</evidence>
<comment type="subunit">
    <text evidence="4">F-type ATPases have 2 components, CF(1) - the catalytic core - and CF(0) - the membrane proton channel. CF(1) has five subunits: alpha(3), beta(3), gamma(1), delta(1), epsilon(1). CF(0) has three main subunits: a, b and c.</text>
</comment>
<dbReference type="CDD" id="cd00310">
    <property type="entry name" value="ATP-synt_Fo_a_6"/>
    <property type="match status" value="1"/>
</dbReference>
<evidence type="ECO:0000256" key="15">
    <source>
        <dbReference type="ARBA" id="ARBA00023310"/>
    </source>
</evidence>
<feature type="compositionally biased region" description="Basic and acidic residues" evidence="17">
    <location>
        <begin position="414"/>
        <end position="425"/>
    </location>
</feature>
<dbReference type="InterPro" id="IPR000568">
    <property type="entry name" value="ATP_synth_F0_asu"/>
</dbReference>
<dbReference type="InterPro" id="IPR035908">
    <property type="entry name" value="F0_ATP_A_sf"/>
</dbReference>
<evidence type="ECO:0000256" key="9">
    <source>
        <dbReference type="ARBA" id="ARBA00022781"/>
    </source>
</evidence>
<evidence type="ECO:0000313" key="20">
    <source>
        <dbReference type="Proteomes" id="UP000325315"/>
    </source>
</evidence>
<keyword evidence="15" id="KW-0066">ATP synthesis</keyword>
<dbReference type="PANTHER" id="PTHR11410">
    <property type="entry name" value="ATP SYNTHASE SUBUNIT A"/>
    <property type="match status" value="1"/>
</dbReference>
<evidence type="ECO:0000256" key="7">
    <source>
        <dbReference type="ARBA" id="ARBA00022547"/>
    </source>
</evidence>
<feature type="transmembrane region" description="Helical" evidence="18">
    <location>
        <begin position="150"/>
        <end position="177"/>
    </location>
</feature>
<keyword evidence="13" id="KW-0496">Mitochondrion</keyword>
<dbReference type="NCBIfam" id="TIGR01131">
    <property type="entry name" value="ATP_synt_6_or_A"/>
    <property type="match status" value="1"/>
</dbReference>
<evidence type="ECO:0000256" key="11">
    <source>
        <dbReference type="ARBA" id="ARBA00022989"/>
    </source>
</evidence>
<keyword evidence="10" id="KW-0999">Mitochondrion inner membrane</keyword>
<feature type="transmembrane region" description="Helical" evidence="18">
    <location>
        <begin position="197"/>
        <end position="221"/>
    </location>
</feature>
<dbReference type="InterPro" id="IPR045083">
    <property type="entry name" value="ATP_synth_F0_asu_bact/mt"/>
</dbReference>
<evidence type="ECO:0000256" key="8">
    <source>
        <dbReference type="ARBA" id="ARBA00022692"/>
    </source>
</evidence>
<dbReference type="InterPro" id="IPR023011">
    <property type="entry name" value="ATP_synth_F0_asu_AS"/>
</dbReference>
<dbReference type="PROSITE" id="PS00449">
    <property type="entry name" value="ATPASE_A"/>
    <property type="match status" value="1"/>
</dbReference>
<feature type="compositionally biased region" description="Basic residues" evidence="17">
    <location>
        <begin position="404"/>
        <end position="413"/>
    </location>
</feature>